<gene>
    <name evidence="1" type="ORF">B0A81_08730</name>
</gene>
<evidence type="ECO:0000313" key="2">
    <source>
        <dbReference type="Proteomes" id="UP000198381"/>
    </source>
</evidence>
<dbReference type="Proteomes" id="UP000198381">
    <property type="component" value="Unassembled WGS sequence"/>
</dbReference>
<evidence type="ECO:0000313" key="1">
    <source>
        <dbReference type="EMBL" id="OXB08393.1"/>
    </source>
</evidence>
<dbReference type="EMBL" id="MUHD01000016">
    <property type="protein sequence ID" value="OXB08393.1"/>
    <property type="molecule type" value="Genomic_DNA"/>
</dbReference>
<accession>A0ABX4CW10</accession>
<keyword evidence="2" id="KW-1185">Reference proteome</keyword>
<reference evidence="1 2" key="1">
    <citation type="submission" date="2016-11" db="EMBL/GenBank/DDBJ databases">
        <title>Whole genomes of Flavobacteriaceae.</title>
        <authorList>
            <person name="Stine C."/>
            <person name="Li C."/>
            <person name="Tadesse D."/>
        </authorList>
    </citation>
    <scope>NUCLEOTIDE SEQUENCE [LARGE SCALE GENOMIC DNA]</scope>
    <source>
        <strain evidence="1 2">CCUG 60112</strain>
    </source>
</reference>
<evidence type="ECO:0008006" key="3">
    <source>
        <dbReference type="Google" id="ProtNLM"/>
    </source>
</evidence>
<sequence>MQIELDMKKKKVLVYDSQHCFSRFLKYELKKDFAFDVYKNFKKFDNVISHYSIMLFVINSEKELYDLMRIFQRGIPLIVCAFNKDIKSRLEMVDDLLLFDATKLKSEIRDELKFYITNAS</sequence>
<comment type="caution">
    <text evidence="1">The sequence shown here is derived from an EMBL/GenBank/DDBJ whole genome shotgun (WGS) entry which is preliminary data.</text>
</comment>
<protein>
    <recommendedName>
        <fullName evidence="3">Response regulator</fullName>
    </recommendedName>
</protein>
<name>A0ABX4CW10_9FLAO</name>
<proteinExistence type="predicted"/>
<organism evidence="1 2">
    <name type="scientific">Flavobacterium plurextorum</name>
    <dbReference type="NCBI Taxonomy" id="1114867"/>
    <lineage>
        <taxon>Bacteria</taxon>
        <taxon>Pseudomonadati</taxon>
        <taxon>Bacteroidota</taxon>
        <taxon>Flavobacteriia</taxon>
        <taxon>Flavobacteriales</taxon>
        <taxon>Flavobacteriaceae</taxon>
        <taxon>Flavobacterium</taxon>
    </lineage>
</organism>